<dbReference type="GeneID" id="28840964"/>
<sequence length="917" mass="100912">MDVHRCRFVPYSPSTINAVAFSHSHLGRANKSDTLRLAIGRANGDIEIWNPLNGAWFQETILRGGQDRSVDGLAWVQDPDEEDHDGKIIPGKLRLFSIGYTTTVTEWDLERLQPLRQSSGNHGEIWCLAAQPQLAPGQQQENGAWNGQNLITGCTDGALVLYSTADDDLKLQRVLVRPSAKKAKIISVNFQDRNIVVAGCTDSTIRVYDSRNGSSIRSISLGSGPSGGPKEIIVWAVKCLPNGNIVSGDSTGELRIWDGKTYTLIQRIKSHRQDILSLAASADGSTVFSGGMDRRTVVYKQSGGPKSRWAEVSHKRLHNHDVKTMTSFEGRGMSFVVSGGPDATPIVLPLREFGAENQRMLPYLPQEPIVQSVPAKRLLMSWWDREVHIWRVSKLTQANDNAESDSESEERHRSRKLVAKVIIKGEANINSASVAAHGGLLALSTNSEVKLFQLRSRGGNQGDALRVSKLDLSEKLSRGGARLVQFSPDGQWLVIVRRDNRIVATRIVGDVAKSPSTVRVLPSPAKLSRLDRKVDKATRFGGLGDYERNINRIAFSSDSRILAVSDLAGYIDTWLLKDDGDQNGADSDDIAESDASPESSSDESDSEDATKSITLKGQSWTRNPSTSSLPKLPAAAVVLSFRPCAASIAPETEDRMLVVTATSAVFEFEAKSGKLTPWSRSNPTTKFPDEFKGLRDQAMGCFWDVADSKERLWLYGSKWMFMFDLSRDFPPETEANAQRKRKHMHIAGQDNPRKGTSGAGSKIPDEQLTSGMSRKMQRVNHEDDSSKPREINLRNHVGILDDDEDDEEDRMDYGKGSDEAGGGAQGKLRRGGDVEGGAQAGELTEYGDEEGSSEHPPHWWHTYKYRPIMGIVSLGGGGGEAPASSSGLEIALVERPEWELELPPRYYGDQEWEKRGL</sequence>
<name>A0A1B8GHD3_9PEZI</name>
<dbReference type="OrthoDB" id="8883818at2759"/>
<protein>
    <submittedName>
        <fullName evidence="2">U3 small nucleolar RNA-associated protein</fullName>
    </submittedName>
</protein>
<feature type="compositionally biased region" description="Acidic residues" evidence="1">
    <location>
        <begin position="800"/>
        <end position="810"/>
    </location>
</feature>
<dbReference type="SMART" id="SM00320">
    <property type="entry name" value="WD40"/>
    <property type="match status" value="5"/>
</dbReference>
<dbReference type="Pfam" id="PF00400">
    <property type="entry name" value="WD40"/>
    <property type="match status" value="1"/>
</dbReference>
<dbReference type="Proteomes" id="UP000091956">
    <property type="component" value="Unassembled WGS sequence"/>
</dbReference>
<dbReference type="STRING" id="342668.A0A1B8GHD3"/>
<evidence type="ECO:0000256" key="1">
    <source>
        <dbReference type="SAM" id="MobiDB-lite"/>
    </source>
</evidence>
<feature type="compositionally biased region" description="Basic and acidic residues" evidence="1">
    <location>
        <begin position="779"/>
        <end position="793"/>
    </location>
</feature>
<dbReference type="RefSeq" id="XP_018128959.1">
    <property type="nucleotide sequence ID" value="XM_018277011.2"/>
</dbReference>
<dbReference type="EMBL" id="KV460237">
    <property type="protein sequence ID" value="OBT95226.1"/>
    <property type="molecule type" value="Genomic_DNA"/>
</dbReference>
<keyword evidence="3" id="KW-1185">Reference proteome</keyword>
<reference evidence="3" key="2">
    <citation type="journal article" date="2018" name="Nat. Commun.">
        <title>Extreme sensitivity to ultraviolet light in the fungal pathogen causing white-nose syndrome of bats.</title>
        <authorList>
            <person name="Palmer J.M."/>
            <person name="Drees K.P."/>
            <person name="Foster J.T."/>
            <person name="Lindner D.L."/>
        </authorList>
    </citation>
    <scope>NUCLEOTIDE SEQUENCE [LARGE SCALE GENOMIC DNA]</scope>
    <source>
        <strain evidence="3">UAMH 10579</strain>
    </source>
</reference>
<dbReference type="InterPro" id="IPR036322">
    <property type="entry name" value="WD40_repeat_dom_sf"/>
</dbReference>
<reference evidence="2 3" key="1">
    <citation type="submission" date="2016-03" db="EMBL/GenBank/DDBJ databases">
        <title>Comparative genomics of Pseudogymnoascus destructans, the fungus causing white-nose syndrome of bats.</title>
        <authorList>
            <person name="Palmer J.M."/>
            <person name="Drees K.P."/>
            <person name="Foster J.T."/>
            <person name="Lindner D.L."/>
        </authorList>
    </citation>
    <scope>NUCLEOTIDE SEQUENCE [LARGE SCALE GENOMIC DNA]</scope>
    <source>
        <strain evidence="2 3">UAMH 10579</strain>
    </source>
</reference>
<dbReference type="GO" id="GO:0000462">
    <property type="term" value="P:maturation of SSU-rRNA from tricistronic rRNA transcript (SSU-rRNA, 5.8S rRNA, LSU-rRNA)"/>
    <property type="evidence" value="ECO:0007669"/>
    <property type="project" value="InterPro"/>
</dbReference>
<accession>A0A1B8GHD3</accession>
<dbReference type="Gene3D" id="2.130.10.10">
    <property type="entry name" value="YVTN repeat-like/Quinoprotein amine dehydrogenase"/>
    <property type="match status" value="2"/>
</dbReference>
<dbReference type="InterPro" id="IPR001680">
    <property type="entry name" value="WD40_rpt"/>
</dbReference>
<evidence type="ECO:0000313" key="2">
    <source>
        <dbReference type="EMBL" id="OBT95226.1"/>
    </source>
</evidence>
<gene>
    <name evidence="2" type="primary">UTP4</name>
    <name evidence="2" type="ORF">VE01_07578</name>
</gene>
<dbReference type="PANTHER" id="PTHR44163:SF1">
    <property type="entry name" value="U3 SMALL NUCLEOLAR RNA-ASSOCIATED PROTEIN 4 HOMOLOG"/>
    <property type="match status" value="1"/>
</dbReference>
<feature type="region of interest" description="Disordered" evidence="1">
    <location>
        <begin position="582"/>
        <end position="627"/>
    </location>
</feature>
<dbReference type="GO" id="GO:0003723">
    <property type="term" value="F:RNA binding"/>
    <property type="evidence" value="ECO:0007669"/>
    <property type="project" value="TreeGrafter"/>
</dbReference>
<evidence type="ECO:0000313" key="3">
    <source>
        <dbReference type="Proteomes" id="UP000091956"/>
    </source>
</evidence>
<dbReference type="SUPFAM" id="SSF50978">
    <property type="entry name" value="WD40 repeat-like"/>
    <property type="match status" value="2"/>
</dbReference>
<feature type="region of interest" description="Disordered" evidence="1">
    <location>
        <begin position="734"/>
        <end position="839"/>
    </location>
</feature>
<dbReference type="GO" id="GO:0034455">
    <property type="term" value="C:t-UTP complex"/>
    <property type="evidence" value="ECO:0007669"/>
    <property type="project" value="TreeGrafter"/>
</dbReference>
<feature type="compositionally biased region" description="Polar residues" evidence="1">
    <location>
        <begin position="611"/>
        <end position="627"/>
    </location>
</feature>
<dbReference type="GO" id="GO:0030686">
    <property type="term" value="C:90S preribosome"/>
    <property type="evidence" value="ECO:0007669"/>
    <property type="project" value="InterPro"/>
</dbReference>
<organism evidence="2 3">
    <name type="scientific">Pseudogymnoascus verrucosus</name>
    <dbReference type="NCBI Taxonomy" id="342668"/>
    <lineage>
        <taxon>Eukaryota</taxon>
        <taxon>Fungi</taxon>
        <taxon>Dikarya</taxon>
        <taxon>Ascomycota</taxon>
        <taxon>Pezizomycotina</taxon>
        <taxon>Leotiomycetes</taxon>
        <taxon>Thelebolales</taxon>
        <taxon>Thelebolaceae</taxon>
        <taxon>Pseudogymnoascus</taxon>
    </lineage>
</organism>
<dbReference type="PANTHER" id="PTHR44163">
    <property type="entry name" value="U3 SMALL NUCLEOLAR RNA-ASSOCIATED PROTEIN 4 HOMOLOG"/>
    <property type="match status" value="1"/>
</dbReference>
<dbReference type="AlphaFoldDB" id="A0A1B8GHD3"/>
<dbReference type="InterPro" id="IPR046351">
    <property type="entry name" value="UTP4"/>
</dbReference>
<dbReference type="InterPro" id="IPR015943">
    <property type="entry name" value="WD40/YVTN_repeat-like_dom_sf"/>
</dbReference>
<dbReference type="GO" id="GO:0032040">
    <property type="term" value="C:small-subunit processome"/>
    <property type="evidence" value="ECO:0007669"/>
    <property type="project" value="TreeGrafter"/>
</dbReference>
<proteinExistence type="predicted"/>